<evidence type="ECO:0000256" key="3">
    <source>
        <dbReference type="ARBA" id="ARBA00022452"/>
    </source>
</evidence>
<dbReference type="InterPro" id="IPR023997">
    <property type="entry name" value="TonB-dep_OMP_SusC/RagA_CS"/>
</dbReference>
<reference evidence="11" key="1">
    <citation type="submission" date="2016-10" db="EMBL/GenBank/DDBJ databases">
        <authorList>
            <person name="Varghese N."/>
            <person name="Submissions S."/>
        </authorList>
    </citation>
    <scope>NUCLEOTIDE SEQUENCE [LARGE SCALE GENOMIC DNA]</scope>
    <source>
        <strain evidence="11">DSM 23313</strain>
    </source>
</reference>
<comment type="subcellular location">
    <subcellularLocation>
        <location evidence="1 8">Cell outer membrane</location>
        <topology evidence="1 8">Multi-pass membrane protein</topology>
    </subcellularLocation>
</comment>
<dbReference type="NCBIfam" id="TIGR04057">
    <property type="entry name" value="SusC_RagA_signa"/>
    <property type="match status" value="1"/>
</dbReference>
<dbReference type="Gene3D" id="2.40.170.20">
    <property type="entry name" value="TonB-dependent receptor, beta-barrel domain"/>
    <property type="match status" value="1"/>
</dbReference>
<sequence length="1060" mass="115475">MMKSRLNWFLTFLFVVIAQIGFAQNKTLTGVVSEDGLPLPGVSVIIQGTQEGTQTDLDGKYSINVKTGDVLVFSFIGMKDIKHKVSTASVFNVSMEADDNQLEEVVVTAMGIKRSSKALGYATQELKASEINKTENSSLASALQGKLAGVQITPSSGAPGASSQIVIRGARSFTGNNTPLYVIDGMPVESTAPFSTGNSTSGADIANRGVDIDPSDIETINILKGQAASALYGIRASNGVVVITTKSGKGLVEGKPVISFSTTTSFETLSKKPNLQKEYAQGSGGKYDPVSSMSWGPKISELPNDAVYGGNVANKLNGGILRPGKYYVPQRLKAGLDPWVEPGVYDNIDAYFRTGRTLTNNFNISQNTGKTNYSFGLGNTTQDGIMPGTDMKRTTIKLAAETKLNKEWTTGFSGNYITSDIYKASAANNSVLPGIYGAPVSYDQAGIPFATPTNEYEQVHFRNGSFNNPYWAAEHNEFSEKTSRFFGNAHIAYSPEISHDGSKNLTIRYQGGLDNYTTHYRNVYEFGTGHNLSGSTANINLFGVTSTVMNSLFTINYDMLLGDNFRLDVMVGNEVNETNNKGYNDYGSRFNFGGWATISNAVDVTSEETRRKKRNVGFFSNVGLSYKDMLFLNGTIRKDIVSSMPRGNRDFVYPSVSLGFVVTELEGLKGMSGLSFAKVRASYAEVGQAGDYLNNYFYTPSYSGGFWSSNPVLYPVNGAMSYVASPTIYDPNLKPQNTKSWELGADFRFFNNRVGLDYTFSRQDVKDQIFPVPLSGSTGASSLVTNGGKLHTVAHEITAFFNVVQTTDWKWNLNANFSKVDSKVDELKEGVENISLGGFVEPQIRAQAGDRFPVIYGKSFVRNDEGQIIVNDKGMPIAGNAKAIGEVAPKFILGGSTSVSWKNWNMSATVEWKNGGKMYSGSNMGMKLYGTAASTGDREQAFIFDGVREVNGTFVKNDIEIDASSRQVYENVMSSITESNVYDASFVKLRDVSLGYSFNNIWKDKINLRVSAFARNLLLWSKMPNLDPEASQGNNNMSGGFEHYSIPQAKSLGFSVNVTF</sequence>
<keyword evidence="2 8" id="KW-0813">Transport</keyword>
<name>A0A1G8BMC9_9FLAO</name>
<dbReference type="PANTHER" id="PTHR30069">
    <property type="entry name" value="TONB-DEPENDENT OUTER MEMBRANE RECEPTOR"/>
    <property type="match status" value="1"/>
</dbReference>
<dbReference type="GO" id="GO:0044718">
    <property type="term" value="P:siderophore transmembrane transport"/>
    <property type="evidence" value="ECO:0007669"/>
    <property type="project" value="TreeGrafter"/>
</dbReference>
<keyword evidence="3 8" id="KW-1134">Transmembrane beta strand</keyword>
<evidence type="ECO:0000256" key="1">
    <source>
        <dbReference type="ARBA" id="ARBA00004571"/>
    </source>
</evidence>
<feature type="domain" description="TonB-dependent receptor plug" evidence="9">
    <location>
        <begin position="121"/>
        <end position="240"/>
    </location>
</feature>
<dbReference type="EMBL" id="FNDQ01000002">
    <property type="protein sequence ID" value="SDH33750.1"/>
    <property type="molecule type" value="Genomic_DNA"/>
</dbReference>
<dbReference type="InterPro" id="IPR037066">
    <property type="entry name" value="Plug_dom_sf"/>
</dbReference>
<dbReference type="Gene3D" id="2.60.40.1120">
    <property type="entry name" value="Carboxypeptidase-like, regulatory domain"/>
    <property type="match status" value="1"/>
</dbReference>
<dbReference type="InterPro" id="IPR008969">
    <property type="entry name" value="CarboxyPept-like_regulatory"/>
</dbReference>
<evidence type="ECO:0000256" key="5">
    <source>
        <dbReference type="ARBA" id="ARBA00022729"/>
    </source>
</evidence>
<keyword evidence="4 8" id="KW-0812">Transmembrane</keyword>
<protein>
    <submittedName>
        <fullName evidence="10">TonB-linked outer membrane protein, SusC/RagA family</fullName>
    </submittedName>
</protein>
<dbReference type="SUPFAM" id="SSF49464">
    <property type="entry name" value="Carboxypeptidase regulatory domain-like"/>
    <property type="match status" value="1"/>
</dbReference>
<dbReference type="AlphaFoldDB" id="A0A1G8BMC9"/>
<keyword evidence="7 8" id="KW-0998">Cell outer membrane</keyword>
<keyword evidence="6 8" id="KW-0472">Membrane</keyword>
<dbReference type="InterPro" id="IPR036942">
    <property type="entry name" value="Beta-barrel_TonB_sf"/>
</dbReference>
<dbReference type="SUPFAM" id="SSF56935">
    <property type="entry name" value="Porins"/>
    <property type="match status" value="1"/>
</dbReference>
<dbReference type="Proteomes" id="UP000243588">
    <property type="component" value="Unassembled WGS sequence"/>
</dbReference>
<evidence type="ECO:0000256" key="6">
    <source>
        <dbReference type="ARBA" id="ARBA00023136"/>
    </source>
</evidence>
<dbReference type="FunFam" id="2.170.130.10:FF:000023">
    <property type="entry name" value="SusC/RagA family TonB-linked outer membrane protein"/>
    <property type="match status" value="1"/>
</dbReference>
<evidence type="ECO:0000256" key="8">
    <source>
        <dbReference type="PROSITE-ProRule" id="PRU01360"/>
    </source>
</evidence>
<dbReference type="PANTHER" id="PTHR30069:SF29">
    <property type="entry name" value="HEMOGLOBIN AND HEMOGLOBIN-HAPTOGLOBIN-BINDING PROTEIN 1-RELATED"/>
    <property type="match status" value="1"/>
</dbReference>
<evidence type="ECO:0000313" key="11">
    <source>
        <dbReference type="Proteomes" id="UP000243588"/>
    </source>
</evidence>
<organism evidence="10 11">
    <name type="scientific">Myroides phaeus</name>
    <dbReference type="NCBI Taxonomy" id="702745"/>
    <lineage>
        <taxon>Bacteria</taxon>
        <taxon>Pseudomonadati</taxon>
        <taxon>Bacteroidota</taxon>
        <taxon>Flavobacteriia</taxon>
        <taxon>Flavobacteriales</taxon>
        <taxon>Flavobacteriaceae</taxon>
        <taxon>Myroides</taxon>
    </lineage>
</organism>
<evidence type="ECO:0000259" key="9">
    <source>
        <dbReference type="Pfam" id="PF07715"/>
    </source>
</evidence>
<dbReference type="PROSITE" id="PS52016">
    <property type="entry name" value="TONB_DEPENDENT_REC_3"/>
    <property type="match status" value="1"/>
</dbReference>
<evidence type="ECO:0000256" key="7">
    <source>
        <dbReference type="ARBA" id="ARBA00023237"/>
    </source>
</evidence>
<gene>
    <name evidence="10" type="ORF">SAMN05421818_102115</name>
</gene>
<dbReference type="Pfam" id="PF13715">
    <property type="entry name" value="CarbopepD_reg_2"/>
    <property type="match status" value="1"/>
</dbReference>
<dbReference type="NCBIfam" id="TIGR04056">
    <property type="entry name" value="OMP_RagA_SusC"/>
    <property type="match status" value="1"/>
</dbReference>
<dbReference type="RefSeq" id="WP_245722919.1">
    <property type="nucleotide sequence ID" value="NZ_FNDQ01000002.1"/>
</dbReference>
<dbReference type="GO" id="GO:0009279">
    <property type="term" value="C:cell outer membrane"/>
    <property type="evidence" value="ECO:0007669"/>
    <property type="project" value="UniProtKB-SubCell"/>
</dbReference>
<dbReference type="InterPro" id="IPR023996">
    <property type="entry name" value="TonB-dep_OMP_SusC/RagA"/>
</dbReference>
<dbReference type="STRING" id="702745.SAMN05421818_102115"/>
<dbReference type="Pfam" id="PF07715">
    <property type="entry name" value="Plug"/>
    <property type="match status" value="1"/>
</dbReference>
<dbReference type="Gene3D" id="2.170.130.10">
    <property type="entry name" value="TonB-dependent receptor, plug domain"/>
    <property type="match status" value="1"/>
</dbReference>
<proteinExistence type="inferred from homology"/>
<keyword evidence="5" id="KW-0732">Signal</keyword>
<dbReference type="InterPro" id="IPR039426">
    <property type="entry name" value="TonB-dep_rcpt-like"/>
</dbReference>
<evidence type="ECO:0000256" key="2">
    <source>
        <dbReference type="ARBA" id="ARBA00022448"/>
    </source>
</evidence>
<evidence type="ECO:0000256" key="4">
    <source>
        <dbReference type="ARBA" id="ARBA00022692"/>
    </source>
</evidence>
<evidence type="ECO:0000313" key="10">
    <source>
        <dbReference type="EMBL" id="SDH33750.1"/>
    </source>
</evidence>
<accession>A0A1G8BMC9</accession>
<comment type="similarity">
    <text evidence="8">Belongs to the TonB-dependent receptor family.</text>
</comment>
<dbReference type="InterPro" id="IPR012910">
    <property type="entry name" value="Plug_dom"/>
</dbReference>
<dbReference type="GO" id="GO:0015344">
    <property type="term" value="F:siderophore uptake transmembrane transporter activity"/>
    <property type="evidence" value="ECO:0007669"/>
    <property type="project" value="TreeGrafter"/>
</dbReference>
<keyword evidence="11" id="KW-1185">Reference proteome</keyword>